<organism evidence="1 2">
    <name type="scientific">Ditylenchus dipsaci</name>
    <dbReference type="NCBI Taxonomy" id="166011"/>
    <lineage>
        <taxon>Eukaryota</taxon>
        <taxon>Metazoa</taxon>
        <taxon>Ecdysozoa</taxon>
        <taxon>Nematoda</taxon>
        <taxon>Chromadorea</taxon>
        <taxon>Rhabditida</taxon>
        <taxon>Tylenchina</taxon>
        <taxon>Tylenchomorpha</taxon>
        <taxon>Sphaerularioidea</taxon>
        <taxon>Anguinidae</taxon>
        <taxon>Anguininae</taxon>
        <taxon>Ditylenchus</taxon>
    </lineage>
</organism>
<proteinExistence type="predicted"/>
<dbReference type="AlphaFoldDB" id="A0A915CVW0"/>
<protein>
    <submittedName>
        <fullName evidence="2">Uncharacterized protein</fullName>
    </submittedName>
</protein>
<name>A0A915CVW0_9BILA</name>
<keyword evidence="1" id="KW-1185">Reference proteome</keyword>
<dbReference type="WBParaSite" id="jg13168">
    <property type="protein sequence ID" value="jg13168"/>
    <property type="gene ID" value="jg13168"/>
</dbReference>
<accession>A0A915CVW0</accession>
<reference evidence="2" key="1">
    <citation type="submission" date="2022-11" db="UniProtKB">
        <authorList>
            <consortium name="WormBaseParasite"/>
        </authorList>
    </citation>
    <scope>IDENTIFICATION</scope>
</reference>
<evidence type="ECO:0000313" key="2">
    <source>
        <dbReference type="WBParaSite" id="jg13168"/>
    </source>
</evidence>
<evidence type="ECO:0000313" key="1">
    <source>
        <dbReference type="Proteomes" id="UP000887574"/>
    </source>
</evidence>
<dbReference type="Proteomes" id="UP000887574">
    <property type="component" value="Unplaced"/>
</dbReference>
<sequence>MRIFLIAIYQQWIIVNNRVIKDCHTLRRRLFLPAFFRAVEKMMQSYSGDSNDKPHVTTPDVPTEFLQVHMLCWGQKESLQTCHYDNEEDGPHPLSG</sequence>